<organism evidence="1 2">
    <name type="scientific">Chelatococcus caeni</name>
    <dbReference type="NCBI Taxonomy" id="1348468"/>
    <lineage>
        <taxon>Bacteria</taxon>
        <taxon>Pseudomonadati</taxon>
        <taxon>Pseudomonadota</taxon>
        <taxon>Alphaproteobacteria</taxon>
        <taxon>Hyphomicrobiales</taxon>
        <taxon>Chelatococcaceae</taxon>
        <taxon>Chelatococcus</taxon>
    </lineage>
</organism>
<accession>A0A840BYM5</accession>
<dbReference type="EMBL" id="JACIEN010000001">
    <property type="protein sequence ID" value="MBB4015876.1"/>
    <property type="molecule type" value="Genomic_DNA"/>
</dbReference>
<keyword evidence="2" id="KW-1185">Reference proteome</keyword>
<proteinExistence type="predicted"/>
<evidence type="ECO:0000313" key="1">
    <source>
        <dbReference type="EMBL" id="MBB4015876.1"/>
    </source>
</evidence>
<protein>
    <submittedName>
        <fullName evidence="1">Uncharacterized protein</fullName>
    </submittedName>
</protein>
<sequence length="85" mass="9731">MESRTLYDVEKTILGKGCAMSNNQQGWELDFHAIQATVERVARRVNAHFVIDPDKAEEFRAAISKREENLNQVYGVLHENVKASR</sequence>
<evidence type="ECO:0000313" key="2">
    <source>
        <dbReference type="Proteomes" id="UP000577362"/>
    </source>
</evidence>
<dbReference type="AlphaFoldDB" id="A0A840BYM5"/>
<name>A0A840BYM5_9HYPH</name>
<dbReference type="Proteomes" id="UP000577362">
    <property type="component" value="Unassembled WGS sequence"/>
</dbReference>
<comment type="caution">
    <text evidence="1">The sequence shown here is derived from an EMBL/GenBank/DDBJ whole genome shotgun (WGS) entry which is preliminary data.</text>
</comment>
<reference evidence="1 2" key="1">
    <citation type="submission" date="2020-08" db="EMBL/GenBank/DDBJ databases">
        <title>Genomic Encyclopedia of Type Strains, Phase IV (KMG-IV): sequencing the most valuable type-strain genomes for metagenomic binning, comparative biology and taxonomic classification.</title>
        <authorList>
            <person name="Goeker M."/>
        </authorList>
    </citation>
    <scope>NUCLEOTIDE SEQUENCE [LARGE SCALE GENOMIC DNA]</scope>
    <source>
        <strain evidence="1 2">DSM 103737</strain>
    </source>
</reference>
<dbReference type="RefSeq" id="WP_183315802.1">
    <property type="nucleotide sequence ID" value="NZ_JACIEN010000001.1"/>
</dbReference>
<gene>
    <name evidence="1" type="ORF">GGR16_000882</name>
</gene>